<evidence type="ECO:0000313" key="7">
    <source>
        <dbReference type="EMBL" id="MBF0934387.1"/>
    </source>
</evidence>
<keyword evidence="3" id="KW-0804">Transcription</keyword>
<name>A0A929QTE0_ABIDE</name>
<evidence type="ECO:0000259" key="6">
    <source>
        <dbReference type="PROSITE" id="PS51372"/>
    </source>
</evidence>
<dbReference type="AlphaFoldDB" id="A0A929QTE0"/>
<dbReference type="InterPro" id="IPR002178">
    <property type="entry name" value="PTS_EIIA_type-2_dom"/>
</dbReference>
<evidence type="ECO:0000259" key="5">
    <source>
        <dbReference type="PROSITE" id="PS51094"/>
    </source>
</evidence>
<gene>
    <name evidence="7" type="ORF">HXK00_01930</name>
</gene>
<evidence type="ECO:0000256" key="2">
    <source>
        <dbReference type="ARBA" id="ARBA00023015"/>
    </source>
</evidence>
<dbReference type="InterPro" id="IPR016152">
    <property type="entry name" value="PTrfase/Anion_transptr"/>
</dbReference>
<dbReference type="InterPro" id="IPR001034">
    <property type="entry name" value="DeoR_HTH"/>
</dbReference>
<evidence type="ECO:0000259" key="4">
    <source>
        <dbReference type="PROSITE" id="PS51000"/>
    </source>
</evidence>
<keyword evidence="7" id="KW-0813">Transport</keyword>
<keyword evidence="1" id="KW-0677">Repeat</keyword>
<dbReference type="PROSITE" id="PS51372">
    <property type="entry name" value="PRD_2"/>
    <property type="match status" value="1"/>
</dbReference>
<dbReference type="SUPFAM" id="SSF63520">
    <property type="entry name" value="PTS-regulatory domain, PRD"/>
    <property type="match status" value="1"/>
</dbReference>
<dbReference type="Proteomes" id="UP000757900">
    <property type="component" value="Unassembled WGS sequence"/>
</dbReference>
<dbReference type="PROSITE" id="PS51094">
    <property type="entry name" value="PTS_EIIA_TYPE_2"/>
    <property type="match status" value="1"/>
</dbReference>
<dbReference type="SUPFAM" id="SSF55804">
    <property type="entry name" value="Phoshotransferase/anion transport protein"/>
    <property type="match status" value="1"/>
</dbReference>
<keyword evidence="7" id="KW-0762">Sugar transport</keyword>
<accession>A0A929QTE0</accession>
<reference evidence="7" key="1">
    <citation type="submission" date="2020-04" db="EMBL/GenBank/DDBJ databases">
        <title>Deep metagenomics examines the oral microbiome during advanced dental caries in children, revealing novel taxa and co-occurrences with host molecules.</title>
        <authorList>
            <person name="Baker J.L."/>
            <person name="Morton J.T."/>
            <person name="Dinis M."/>
            <person name="Alvarez R."/>
            <person name="Tran N.C."/>
            <person name="Knight R."/>
            <person name="Edlund A."/>
        </authorList>
    </citation>
    <scope>NUCLEOTIDE SEQUENCE</scope>
    <source>
        <strain evidence="7">JCVI_23_bin.16</strain>
    </source>
</reference>
<evidence type="ECO:0000256" key="3">
    <source>
        <dbReference type="ARBA" id="ARBA00023163"/>
    </source>
</evidence>
<dbReference type="InterPro" id="IPR036634">
    <property type="entry name" value="PRD_sf"/>
</dbReference>
<dbReference type="Pfam" id="PF00874">
    <property type="entry name" value="PRD"/>
    <property type="match status" value="1"/>
</dbReference>
<dbReference type="InterPro" id="IPR011608">
    <property type="entry name" value="PRD"/>
</dbReference>
<proteinExistence type="predicted"/>
<comment type="caution">
    <text evidence="7">The sequence shown here is derived from an EMBL/GenBank/DDBJ whole genome shotgun (WGS) entry which is preliminary data.</text>
</comment>
<dbReference type="Pfam" id="PF00359">
    <property type="entry name" value="PTS_EIIA_2"/>
    <property type="match status" value="1"/>
</dbReference>
<dbReference type="InterPro" id="IPR013196">
    <property type="entry name" value="HTH_11"/>
</dbReference>
<dbReference type="GO" id="GO:0003700">
    <property type="term" value="F:DNA-binding transcription factor activity"/>
    <property type="evidence" value="ECO:0007669"/>
    <property type="project" value="InterPro"/>
</dbReference>
<evidence type="ECO:0000313" key="8">
    <source>
        <dbReference type="Proteomes" id="UP000757900"/>
    </source>
</evidence>
<dbReference type="EMBL" id="JABZFV010000018">
    <property type="protein sequence ID" value="MBF0934387.1"/>
    <property type="molecule type" value="Genomic_DNA"/>
</dbReference>
<dbReference type="InterPro" id="IPR050661">
    <property type="entry name" value="BglG_antiterminators"/>
</dbReference>
<dbReference type="PANTHER" id="PTHR30185">
    <property type="entry name" value="CRYPTIC BETA-GLUCOSIDE BGL OPERON ANTITERMINATOR"/>
    <property type="match status" value="1"/>
</dbReference>
<dbReference type="Gene3D" id="3.40.930.10">
    <property type="entry name" value="Mannitol-specific EII, Chain A"/>
    <property type="match status" value="1"/>
</dbReference>
<protein>
    <submittedName>
        <fullName evidence="7">PTS sugar transporter subunit IIA</fullName>
    </submittedName>
</protein>
<dbReference type="PANTHER" id="PTHR30185:SF12">
    <property type="entry name" value="TRANSCRIPTIONAL REGULATOR MANR"/>
    <property type="match status" value="1"/>
</dbReference>
<organism evidence="7 8">
    <name type="scientific">Abiotrophia defectiva</name>
    <name type="common">Streptococcus defectivus</name>
    <dbReference type="NCBI Taxonomy" id="46125"/>
    <lineage>
        <taxon>Bacteria</taxon>
        <taxon>Bacillati</taxon>
        <taxon>Bacillota</taxon>
        <taxon>Bacilli</taxon>
        <taxon>Lactobacillales</taxon>
        <taxon>Aerococcaceae</taxon>
        <taxon>Abiotrophia</taxon>
    </lineage>
</organism>
<dbReference type="InterPro" id="IPR036388">
    <property type="entry name" value="WH-like_DNA-bd_sf"/>
</dbReference>
<dbReference type="Pfam" id="PF08279">
    <property type="entry name" value="HTH_11"/>
    <property type="match status" value="1"/>
</dbReference>
<feature type="domain" description="PRD" evidence="6">
    <location>
        <begin position="265"/>
        <end position="372"/>
    </location>
</feature>
<dbReference type="PROSITE" id="PS51000">
    <property type="entry name" value="HTH_DEOR_2"/>
    <property type="match status" value="1"/>
</dbReference>
<sequence>MRRKELLKKLKQESFIKLDDLAHTFDVSTRTIRDDVKALNDESASFRIELSRKRGYYLVISDANQFEDFLSDWTEDGYETKNKRMETLLVHLLLHSQYITYRQLADLCGISIAQVKLDCGALPKLLEGSEIKLVTKAHHGIRLQGNLYDKIKLIDVYYIKEQHLILDYISHLVTNPDDISQGVRLICQEYRLRPDGDSARIIRRWLELLICYHILNAETQYQSFNLPDMEPLKNILNQYDLTRSCLPHAQVIYQLLLEHQSINLVPQTTLRKFLYQVYKEIDQQFDTRFVEDVDFMRMIQLHVAVMMESNHLADSSKSSLIDSLCREFPAIMNCALHLVKRLEQEYHMAITEEEIVYLTSHMAVSYERQSDRKIRSYYHIALVSSSGGGLAQLMEMRFSKIFPSARVKLFSLDQKTELLAFRPNLVFSIKLLDYPVDCPVVLVKEVLEELDYFSIQNNLEYLTEMGTLLDANKGLLEMISPDLFTIGDYDQYRDLLEDVATKLESYTRSENYVTSILERESYVSTVYDNGLAIPHPMEMKHSENLISVTLLPKGIIHQGKTVKLVFMLALKPNQVEVHQHISKKLYGLMQQASVVQELANCQNYQEFINLLRICL</sequence>
<feature type="domain" description="PTS EIIA type-2" evidence="5">
    <location>
        <begin position="467"/>
        <end position="614"/>
    </location>
</feature>
<feature type="domain" description="HTH deoR-type" evidence="4">
    <location>
        <begin position="1"/>
        <end position="59"/>
    </location>
</feature>
<dbReference type="Gene3D" id="1.10.10.10">
    <property type="entry name" value="Winged helix-like DNA-binding domain superfamily/Winged helix DNA-binding domain"/>
    <property type="match status" value="1"/>
</dbReference>
<keyword evidence="2" id="KW-0805">Transcription regulation</keyword>
<dbReference type="Gene3D" id="1.10.1790.10">
    <property type="entry name" value="PRD domain"/>
    <property type="match status" value="1"/>
</dbReference>
<evidence type="ECO:0000256" key="1">
    <source>
        <dbReference type="ARBA" id="ARBA00022737"/>
    </source>
</evidence>